<feature type="domain" description="PAS fold-3" evidence="1">
    <location>
        <begin position="31"/>
        <end position="109"/>
    </location>
</feature>
<dbReference type="InterPro" id="IPR000014">
    <property type="entry name" value="PAS"/>
</dbReference>
<name>A0A2P7R367_9GAMM</name>
<evidence type="ECO:0000313" key="2">
    <source>
        <dbReference type="EMBL" id="PSJ44659.1"/>
    </source>
</evidence>
<dbReference type="OrthoDB" id="5675566at2"/>
<evidence type="ECO:0000313" key="3">
    <source>
        <dbReference type="Proteomes" id="UP000242181"/>
    </source>
</evidence>
<gene>
    <name evidence="2" type="ORF">C7I36_07100</name>
</gene>
<dbReference type="AlphaFoldDB" id="A0A2P7R367"/>
<accession>A0A2P7R367</accession>
<dbReference type="InterPro" id="IPR035965">
    <property type="entry name" value="PAS-like_dom_sf"/>
</dbReference>
<dbReference type="EMBL" id="PXYH01000007">
    <property type="protein sequence ID" value="PSJ44659.1"/>
    <property type="molecule type" value="Genomic_DNA"/>
</dbReference>
<dbReference type="SUPFAM" id="SSF55785">
    <property type="entry name" value="PYP-like sensor domain (PAS domain)"/>
    <property type="match status" value="1"/>
</dbReference>
<dbReference type="NCBIfam" id="TIGR00229">
    <property type="entry name" value="sensory_box"/>
    <property type="match status" value="1"/>
</dbReference>
<evidence type="ECO:0000259" key="1">
    <source>
        <dbReference type="Pfam" id="PF08447"/>
    </source>
</evidence>
<dbReference type="Pfam" id="PF08447">
    <property type="entry name" value="PAS_3"/>
    <property type="match status" value="1"/>
</dbReference>
<keyword evidence="2" id="KW-0675">Receptor</keyword>
<reference evidence="2 3" key="1">
    <citation type="submission" date="2018-03" db="EMBL/GenBank/DDBJ databases">
        <title>The draft genome of Zobellella taiwanensis JCM 13381.</title>
        <authorList>
            <person name="Liu L."/>
            <person name="Li L."/>
            <person name="Wang T."/>
            <person name="Zhang X."/>
            <person name="Liang L."/>
        </authorList>
    </citation>
    <scope>NUCLEOTIDE SEQUENCE [LARGE SCALE GENOMIC DNA]</scope>
    <source>
        <strain evidence="2 3">JCM 13381</strain>
    </source>
</reference>
<comment type="caution">
    <text evidence="2">The sequence shown here is derived from an EMBL/GenBank/DDBJ whole genome shotgun (WGS) entry which is preliminary data.</text>
</comment>
<proteinExistence type="predicted"/>
<dbReference type="CDD" id="cd00130">
    <property type="entry name" value="PAS"/>
    <property type="match status" value="1"/>
</dbReference>
<sequence length="183" mass="21294">MSHINDRRGRRIDWPADKLIVSKTDLKGHITYANRTFMAVSDYAEPALLARPHNLIRHPDMPRGVFKLLWQTLQQGQEFFGFVKNSTANGDYYWVYANITPSFDLNGRKNGYFSVRRHAPERALAVIEPLYRRLCQREQGLDRKAATEVSYQALCDYLAEQDCSYPAWVNRLYRDALELRHAG</sequence>
<keyword evidence="3" id="KW-1185">Reference proteome</keyword>
<dbReference type="Gene3D" id="3.30.450.20">
    <property type="entry name" value="PAS domain"/>
    <property type="match status" value="1"/>
</dbReference>
<dbReference type="RefSeq" id="WP_106453026.1">
    <property type="nucleotide sequence ID" value="NZ_PXYH01000007.1"/>
</dbReference>
<organism evidence="2 3">
    <name type="scientific">Zobellella taiwanensis</name>
    <dbReference type="NCBI Taxonomy" id="347535"/>
    <lineage>
        <taxon>Bacteria</taxon>
        <taxon>Pseudomonadati</taxon>
        <taxon>Pseudomonadota</taxon>
        <taxon>Gammaproteobacteria</taxon>
        <taxon>Aeromonadales</taxon>
        <taxon>Aeromonadaceae</taxon>
        <taxon>Zobellella</taxon>
    </lineage>
</organism>
<dbReference type="InterPro" id="IPR013655">
    <property type="entry name" value="PAS_fold_3"/>
</dbReference>
<protein>
    <submittedName>
        <fullName evidence="2">Aerotaxis receptor Aer</fullName>
    </submittedName>
</protein>
<dbReference type="Proteomes" id="UP000242181">
    <property type="component" value="Unassembled WGS sequence"/>
</dbReference>